<dbReference type="GO" id="GO:0003735">
    <property type="term" value="F:structural constituent of ribosome"/>
    <property type="evidence" value="ECO:0007669"/>
    <property type="project" value="InterPro"/>
</dbReference>
<evidence type="ECO:0000256" key="3">
    <source>
        <dbReference type="ARBA" id="ARBA00022980"/>
    </source>
</evidence>
<dbReference type="SUPFAM" id="SSF143800">
    <property type="entry name" value="L28p-like"/>
    <property type="match status" value="1"/>
</dbReference>
<proteinExistence type="inferred from homology"/>
<dbReference type="EMBL" id="UHJG01000001">
    <property type="protein sequence ID" value="SUP99892.1"/>
    <property type="molecule type" value="Genomic_DNA"/>
</dbReference>
<dbReference type="InterPro" id="IPR042105">
    <property type="entry name" value="Ribosomal_bL31_sf"/>
</dbReference>
<gene>
    <name evidence="5 6" type="primary">rpmE2</name>
    <name evidence="6" type="ORF">NCTC10476_01147</name>
</gene>
<dbReference type="GO" id="GO:1990904">
    <property type="term" value="C:ribonucleoprotein complex"/>
    <property type="evidence" value="ECO:0007669"/>
    <property type="project" value="UniProtKB-KW"/>
</dbReference>
<dbReference type="Proteomes" id="UP000255169">
    <property type="component" value="Unassembled WGS sequence"/>
</dbReference>
<dbReference type="HAMAP" id="MF_00502">
    <property type="entry name" value="Ribosomal_bL31_2"/>
    <property type="match status" value="1"/>
</dbReference>
<dbReference type="PANTHER" id="PTHR33280:SF1">
    <property type="entry name" value="LARGE RIBOSOMAL SUBUNIT PROTEIN BL31C"/>
    <property type="match status" value="1"/>
</dbReference>
<evidence type="ECO:0000313" key="7">
    <source>
        <dbReference type="Proteomes" id="UP000255169"/>
    </source>
</evidence>
<comment type="subunit">
    <text evidence="2 5">Part of the 50S ribosomal subunit.</text>
</comment>
<accession>A0A380QMN9</accession>
<evidence type="ECO:0000256" key="2">
    <source>
        <dbReference type="ARBA" id="ARBA00011838"/>
    </source>
</evidence>
<dbReference type="Pfam" id="PF01197">
    <property type="entry name" value="Ribosomal_L31"/>
    <property type="match status" value="1"/>
</dbReference>
<dbReference type="InterPro" id="IPR027493">
    <property type="entry name" value="Ribosomal_bL31_B"/>
</dbReference>
<dbReference type="AlphaFoldDB" id="A0A380QMN9"/>
<sequence>MVTMKSNIHPTYRTVVFHDTSADTYFTVGSTITTERTINIEGKTYPYVTLDVSSASHPYYTGKQKEFSKEGSTARFQQRFGRFFNKN</sequence>
<dbReference type="STRING" id="29486.UGYR_14635"/>
<evidence type="ECO:0000256" key="4">
    <source>
        <dbReference type="ARBA" id="ARBA00023274"/>
    </source>
</evidence>
<dbReference type="Gene3D" id="4.10.830.30">
    <property type="entry name" value="Ribosomal protein L31"/>
    <property type="match status" value="1"/>
</dbReference>
<dbReference type="GO" id="GO:0005840">
    <property type="term" value="C:ribosome"/>
    <property type="evidence" value="ECO:0007669"/>
    <property type="project" value="UniProtKB-KW"/>
</dbReference>
<keyword evidence="3 5" id="KW-0689">Ribosomal protein</keyword>
<dbReference type="NCBIfam" id="TIGR00105">
    <property type="entry name" value="L31"/>
    <property type="match status" value="1"/>
</dbReference>
<protein>
    <recommendedName>
        <fullName evidence="5">Large ribosomal subunit protein bL31B</fullName>
    </recommendedName>
</protein>
<dbReference type="NCBIfam" id="NF002462">
    <property type="entry name" value="PRK01678.1"/>
    <property type="match status" value="1"/>
</dbReference>
<comment type="similarity">
    <text evidence="1 5">Belongs to the bacterial ribosomal protein bL31 family. Type B subfamily.</text>
</comment>
<dbReference type="InterPro" id="IPR002150">
    <property type="entry name" value="Ribosomal_bL31"/>
</dbReference>
<evidence type="ECO:0000256" key="5">
    <source>
        <dbReference type="HAMAP-Rule" id="MF_00502"/>
    </source>
</evidence>
<dbReference type="PRINTS" id="PR01249">
    <property type="entry name" value="RIBOSOMALL31"/>
</dbReference>
<dbReference type="InterPro" id="IPR034704">
    <property type="entry name" value="Ribosomal_bL28/bL31-like_sf"/>
</dbReference>
<keyword evidence="7" id="KW-1185">Reference proteome</keyword>
<dbReference type="PANTHER" id="PTHR33280">
    <property type="entry name" value="50S RIBOSOMAL PROTEIN L31, CHLOROPLASTIC"/>
    <property type="match status" value="1"/>
</dbReference>
<evidence type="ECO:0000313" key="6">
    <source>
        <dbReference type="EMBL" id="SUP99892.1"/>
    </source>
</evidence>
<dbReference type="GO" id="GO:0006412">
    <property type="term" value="P:translation"/>
    <property type="evidence" value="ECO:0007669"/>
    <property type="project" value="UniProtKB-UniRule"/>
</dbReference>
<name>A0A380QMN9_YERRU</name>
<organism evidence="6 7">
    <name type="scientific">Yersinia ruckeri</name>
    <dbReference type="NCBI Taxonomy" id="29486"/>
    <lineage>
        <taxon>Bacteria</taxon>
        <taxon>Pseudomonadati</taxon>
        <taxon>Pseudomonadota</taxon>
        <taxon>Gammaproteobacteria</taxon>
        <taxon>Enterobacterales</taxon>
        <taxon>Yersiniaceae</taxon>
        <taxon>Yersinia</taxon>
    </lineage>
</organism>
<reference evidence="6 7" key="1">
    <citation type="submission" date="2018-06" db="EMBL/GenBank/DDBJ databases">
        <authorList>
            <consortium name="Pathogen Informatics"/>
            <person name="Doyle S."/>
        </authorList>
    </citation>
    <scope>NUCLEOTIDE SEQUENCE [LARGE SCALE GENOMIC DNA]</scope>
    <source>
        <strain evidence="6 7">NCTC10476</strain>
    </source>
</reference>
<keyword evidence="4 5" id="KW-0687">Ribonucleoprotein</keyword>
<evidence type="ECO:0000256" key="1">
    <source>
        <dbReference type="ARBA" id="ARBA00008196"/>
    </source>
</evidence>